<dbReference type="Pfam" id="PF03983">
    <property type="entry name" value="SHD1"/>
    <property type="match status" value="1"/>
</dbReference>
<dbReference type="KEGG" id="rml:FF011L_40560"/>
<keyword evidence="1" id="KW-0732">Signal</keyword>
<dbReference type="InterPro" id="IPR007131">
    <property type="entry name" value="SHD1"/>
</dbReference>
<dbReference type="GO" id="GO:0042802">
    <property type="term" value="F:identical protein binding"/>
    <property type="evidence" value="ECO:0007669"/>
    <property type="project" value="InterPro"/>
</dbReference>
<dbReference type="AlphaFoldDB" id="A0A517MK67"/>
<organism evidence="3 4">
    <name type="scientific">Roseimaritima multifibrata</name>
    <dbReference type="NCBI Taxonomy" id="1930274"/>
    <lineage>
        <taxon>Bacteria</taxon>
        <taxon>Pseudomonadati</taxon>
        <taxon>Planctomycetota</taxon>
        <taxon>Planctomycetia</taxon>
        <taxon>Pirellulales</taxon>
        <taxon>Pirellulaceae</taxon>
        <taxon>Roseimaritima</taxon>
    </lineage>
</organism>
<dbReference type="GO" id="GO:0030674">
    <property type="term" value="F:protein-macromolecule adaptor activity"/>
    <property type="evidence" value="ECO:0007669"/>
    <property type="project" value="InterPro"/>
</dbReference>
<dbReference type="RefSeq" id="WP_145353292.1">
    <property type="nucleotide sequence ID" value="NZ_CP036262.1"/>
</dbReference>
<feature type="signal peptide" evidence="1">
    <location>
        <begin position="1"/>
        <end position="24"/>
    </location>
</feature>
<dbReference type="GO" id="GO:0008092">
    <property type="term" value="F:cytoskeletal protein binding"/>
    <property type="evidence" value="ECO:0007669"/>
    <property type="project" value="InterPro"/>
</dbReference>
<dbReference type="Gene3D" id="2.30.30.700">
    <property type="entry name" value="SLA1 homology domain 1"/>
    <property type="match status" value="1"/>
</dbReference>
<gene>
    <name evidence="3" type="ORF">FF011L_40560</name>
</gene>
<feature type="chain" id="PRO_5021697645" description="SLA1 homology domain-containing protein" evidence="1">
    <location>
        <begin position="25"/>
        <end position="306"/>
    </location>
</feature>
<dbReference type="Proteomes" id="UP000320672">
    <property type="component" value="Chromosome"/>
</dbReference>
<accession>A0A517MK67</accession>
<evidence type="ECO:0000259" key="2">
    <source>
        <dbReference type="Pfam" id="PF03983"/>
    </source>
</evidence>
<dbReference type="GO" id="GO:0043130">
    <property type="term" value="F:ubiquitin binding"/>
    <property type="evidence" value="ECO:0007669"/>
    <property type="project" value="InterPro"/>
</dbReference>
<keyword evidence="4" id="KW-1185">Reference proteome</keyword>
<dbReference type="EMBL" id="CP036262">
    <property type="protein sequence ID" value="QDS95263.1"/>
    <property type="molecule type" value="Genomic_DNA"/>
</dbReference>
<proteinExistence type="predicted"/>
<feature type="domain" description="SLA1 homology" evidence="2">
    <location>
        <begin position="19"/>
        <end position="77"/>
    </location>
</feature>
<evidence type="ECO:0000313" key="4">
    <source>
        <dbReference type="Proteomes" id="UP000320672"/>
    </source>
</evidence>
<name>A0A517MK67_9BACT</name>
<reference evidence="3 4" key="1">
    <citation type="submission" date="2019-02" db="EMBL/GenBank/DDBJ databases">
        <title>Deep-cultivation of Planctomycetes and their phenomic and genomic characterization uncovers novel biology.</title>
        <authorList>
            <person name="Wiegand S."/>
            <person name="Jogler M."/>
            <person name="Boedeker C."/>
            <person name="Pinto D."/>
            <person name="Vollmers J."/>
            <person name="Rivas-Marin E."/>
            <person name="Kohn T."/>
            <person name="Peeters S.H."/>
            <person name="Heuer A."/>
            <person name="Rast P."/>
            <person name="Oberbeckmann S."/>
            <person name="Bunk B."/>
            <person name="Jeske O."/>
            <person name="Meyerdierks A."/>
            <person name="Storesund J.E."/>
            <person name="Kallscheuer N."/>
            <person name="Luecker S."/>
            <person name="Lage O.M."/>
            <person name="Pohl T."/>
            <person name="Merkel B.J."/>
            <person name="Hornburger P."/>
            <person name="Mueller R.-W."/>
            <person name="Bruemmer F."/>
            <person name="Labrenz M."/>
            <person name="Spormann A.M."/>
            <person name="Op den Camp H."/>
            <person name="Overmann J."/>
            <person name="Amann R."/>
            <person name="Jetten M.S.M."/>
            <person name="Mascher T."/>
            <person name="Medema M.H."/>
            <person name="Devos D.P."/>
            <person name="Kaster A.-K."/>
            <person name="Ovreas L."/>
            <person name="Rohde M."/>
            <person name="Galperin M.Y."/>
            <person name="Jogler C."/>
        </authorList>
    </citation>
    <scope>NUCLEOTIDE SEQUENCE [LARGE SCALE GENOMIC DNA]</scope>
    <source>
        <strain evidence="3 4">FF011L</strain>
    </source>
</reference>
<evidence type="ECO:0000313" key="3">
    <source>
        <dbReference type="EMBL" id="QDS95263.1"/>
    </source>
</evidence>
<sequence precursor="true">MRSLLLLFPICVAGFLAAPQPCSAEVRTWSSPHGQYTLQAEEIAFNDKLVVLKKSDGSLVAVSLSELSEADREYIAAKDKGNTDNPEEMQTWTTDEGLKIRGRVEAYGRREVTIQRRLGKLYVADQLFSTISPLQQKVILRVISKLEGVQLTDEKALLNWASALTARGKTYNLEGVKMQLESGDEISIPFFMFTPEEMAILKPGWEAWVAQHKDQEAAEQESFLMASQAHAYQQDRAQRQQIQMLKLNLLATNAGIIDIWEVELRPRGYGRTIRVAVPASDSRAASYIALRQHPGYVVGPIRKMNL</sequence>
<evidence type="ECO:0000256" key="1">
    <source>
        <dbReference type="SAM" id="SignalP"/>
    </source>
</evidence>
<dbReference type="OrthoDB" id="246401at2"/>
<protein>
    <recommendedName>
        <fullName evidence="2">SLA1 homology domain-containing protein</fullName>
    </recommendedName>
</protein>